<dbReference type="InterPro" id="IPR036188">
    <property type="entry name" value="FAD/NAD-bd_sf"/>
</dbReference>
<evidence type="ECO:0000256" key="2">
    <source>
        <dbReference type="ARBA" id="ARBA00022630"/>
    </source>
</evidence>
<dbReference type="InterPro" id="IPR023753">
    <property type="entry name" value="FAD/NAD-binding_dom"/>
</dbReference>
<evidence type="ECO:0000256" key="1">
    <source>
        <dbReference type="ARBA" id="ARBA00011738"/>
    </source>
</evidence>
<sequence>MNSEQLYDVTIIGGGPAGLYSAFYSGLREMKTKIIEFQPYLGGKVHVYPEKMIWDVGGLTPVPGGQLIEQMIQQGLTFEPEVVLGEKVTAISKGEDGNFMVQTASNQKHYSKTVILAVGYGILKPTKLELEGAERFEVSNLHYTVKSFERFQGKTVLISGGGNAAIDWANELEPIAEKVYLTYRKELLKGHEAEVTRLFNSSVECLLNTSIERLIAADDRESIEKVELVNNEDGQKIQLAVDEVIINHGYDRDKALTSNSGLDIEMADEYTVAGSPMSETSVPGLYAAGDILNHEGKLHLIAGAFQDAGNAVNKAKQYIEPEAYGHGRVSSHNDLFKEKNRELVKHLYAVKN</sequence>
<feature type="binding site" evidence="6">
    <location>
        <position position="290"/>
    </location>
    <ligand>
        <name>FAD</name>
        <dbReference type="ChEBI" id="CHEBI:57692"/>
    </ligand>
</feature>
<evidence type="ECO:0000256" key="4">
    <source>
        <dbReference type="ARBA" id="ARBA00022857"/>
    </source>
</evidence>
<feature type="binding site" evidence="6">
    <location>
        <position position="44"/>
    </location>
    <ligand>
        <name>FAD</name>
        <dbReference type="ChEBI" id="CHEBI:57692"/>
    </ligand>
</feature>
<organism evidence="8 9">
    <name type="scientific">Sporosarcina soli</name>
    <dbReference type="NCBI Taxonomy" id="334736"/>
    <lineage>
        <taxon>Bacteria</taxon>
        <taxon>Bacillati</taxon>
        <taxon>Bacillota</taxon>
        <taxon>Bacilli</taxon>
        <taxon>Bacillales</taxon>
        <taxon>Caryophanaceae</taxon>
        <taxon>Sporosarcina</taxon>
    </lineage>
</organism>
<protein>
    <recommendedName>
        <fullName evidence="6">Ferredoxin--NADP reductase</fullName>
        <shortName evidence="6">FNR</shortName>
        <shortName evidence="6">Fd-NADP(+) reductase</shortName>
        <ecNumber evidence="6">1.18.1.2</ecNumber>
    </recommendedName>
</protein>
<dbReference type="Proteomes" id="UP001596109">
    <property type="component" value="Unassembled WGS sequence"/>
</dbReference>
<evidence type="ECO:0000313" key="8">
    <source>
        <dbReference type="EMBL" id="MFC5589486.1"/>
    </source>
</evidence>
<reference evidence="9" key="1">
    <citation type="journal article" date="2019" name="Int. J. Syst. Evol. Microbiol.">
        <title>The Global Catalogue of Microorganisms (GCM) 10K type strain sequencing project: providing services to taxonomists for standard genome sequencing and annotation.</title>
        <authorList>
            <consortium name="The Broad Institute Genomics Platform"/>
            <consortium name="The Broad Institute Genome Sequencing Center for Infectious Disease"/>
            <person name="Wu L."/>
            <person name="Ma J."/>
        </authorList>
    </citation>
    <scope>NUCLEOTIDE SEQUENCE [LARGE SCALE GENOMIC DNA]</scope>
    <source>
        <strain evidence="9">CGMCC 4.1434</strain>
    </source>
</reference>
<evidence type="ECO:0000259" key="7">
    <source>
        <dbReference type="Pfam" id="PF07992"/>
    </source>
</evidence>
<gene>
    <name evidence="8" type="ORF">ACFPRA_11340</name>
</gene>
<dbReference type="InterPro" id="IPR022890">
    <property type="entry name" value="Fd--NADP_Rdtase_type_2"/>
</dbReference>
<evidence type="ECO:0000313" key="9">
    <source>
        <dbReference type="Proteomes" id="UP001596109"/>
    </source>
</evidence>
<feature type="binding site" evidence="6">
    <location>
        <position position="123"/>
    </location>
    <ligand>
        <name>FAD</name>
        <dbReference type="ChEBI" id="CHEBI:57692"/>
    </ligand>
</feature>
<evidence type="ECO:0000256" key="5">
    <source>
        <dbReference type="ARBA" id="ARBA00023002"/>
    </source>
</evidence>
<keyword evidence="5 6" id="KW-0560">Oxidoreductase</keyword>
<comment type="catalytic activity">
    <reaction evidence="6">
        <text>2 reduced [2Fe-2S]-[ferredoxin] + NADP(+) + H(+) = 2 oxidized [2Fe-2S]-[ferredoxin] + NADPH</text>
        <dbReference type="Rhea" id="RHEA:20125"/>
        <dbReference type="Rhea" id="RHEA-COMP:10000"/>
        <dbReference type="Rhea" id="RHEA-COMP:10001"/>
        <dbReference type="ChEBI" id="CHEBI:15378"/>
        <dbReference type="ChEBI" id="CHEBI:33737"/>
        <dbReference type="ChEBI" id="CHEBI:33738"/>
        <dbReference type="ChEBI" id="CHEBI:57783"/>
        <dbReference type="ChEBI" id="CHEBI:58349"/>
        <dbReference type="EC" id="1.18.1.2"/>
    </reaction>
</comment>
<dbReference type="EMBL" id="JBHSNO010000005">
    <property type="protein sequence ID" value="MFC5589486.1"/>
    <property type="molecule type" value="Genomic_DNA"/>
</dbReference>
<dbReference type="PRINTS" id="PR00368">
    <property type="entry name" value="FADPNR"/>
</dbReference>
<comment type="similarity">
    <text evidence="6">Belongs to the ferredoxin--NADP reductase type 2 family.</text>
</comment>
<accession>A0ABW0TJ63</accession>
<dbReference type="Pfam" id="PF07992">
    <property type="entry name" value="Pyr_redox_2"/>
    <property type="match status" value="1"/>
</dbReference>
<comment type="caution">
    <text evidence="8">The sequence shown here is derived from an EMBL/GenBank/DDBJ whole genome shotgun (WGS) entry which is preliminary data.</text>
</comment>
<keyword evidence="9" id="KW-1185">Reference proteome</keyword>
<keyword evidence="2 6" id="KW-0285">Flavoprotein</keyword>
<dbReference type="EC" id="1.18.1.2" evidence="6"/>
<dbReference type="Gene3D" id="3.50.50.60">
    <property type="entry name" value="FAD/NAD(P)-binding domain"/>
    <property type="match status" value="2"/>
</dbReference>
<feature type="domain" description="FAD/NAD(P)-binding" evidence="7">
    <location>
        <begin position="7"/>
        <end position="306"/>
    </location>
</feature>
<comment type="subunit">
    <text evidence="1 6">Homodimer.</text>
</comment>
<feature type="binding site" evidence="6">
    <location>
        <position position="48"/>
    </location>
    <ligand>
        <name>FAD</name>
        <dbReference type="ChEBI" id="CHEBI:57692"/>
    </ligand>
</feature>
<evidence type="ECO:0000256" key="6">
    <source>
        <dbReference type="HAMAP-Rule" id="MF_01685"/>
    </source>
</evidence>
<dbReference type="InterPro" id="IPR050097">
    <property type="entry name" value="Ferredoxin-NADP_redctase_2"/>
</dbReference>
<dbReference type="HAMAP" id="MF_01685">
    <property type="entry name" value="FENR2"/>
    <property type="match status" value="1"/>
</dbReference>
<keyword evidence="4 6" id="KW-0521">NADP</keyword>
<feature type="binding site" evidence="6">
    <location>
        <position position="88"/>
    </location>
    <ligand>
        <name>FAD</name>
        <dbReference type="ChEBI" id="CHEBI:57692"/>
    </ligand>
</feature>
<comment type="caution">
    <text evidence="6">Lacks conserved residue(s) required for the propagation of feature annotation.</text>
</comment>
<comment type="cofactor">
    <cofactor evidence="6">
        <name>FAD</name>
        <dbReference type="ChEBI" id="CHEBI:57692"/>
    </cofactor>
    <text evidence="6">Binds 1 FAD per subunit.</text>
</comment>
<dbReference type="PRINTS" id="PR00469">
    <property type="entry name" value="PNDRDTASEII"/>
</dbReference>
<dbReference type="PANTHER" id="PTHR48105">
    <property type="entry name" value="THIOREDOXIN REDUCTASE 1-RELATED-RELATED"/>
    <property type="match status" value="1"/>
</dbReference>
<feature type="binding site" evidence="6">
    <location>
        <position position="36"/>
    </location>
    <ligand>
        <name>FAD</name>
        <dbReference type="ChEBI" id="CHEBI:57692"/>
    </ligand>
</feature>
<keyword evidence="3 6" id="KW-0274">FAD</keyword>
<proteinExistence type="inferred from homology"/>
<feature type="binding site" evidence="6">
    <location>
        <position position="331"/>
    </location>
    <ligand>
        <name>FAD</name>
        <dbReference type="ChEBI" id="CHEBI:57692"/>
    </ligand>
</feature>
<dbReference type="RefSeq" id="WP_381434231.1">
    <property type="nucleotide sequence ID" value="NZ_JBHSNO010000005.1"/>
</dbReference>
<name>A0ABW0TJ63_9BACL</name>
<evidence type="ECO:0000256" key="3">
    <source>
        <dbReference type="ARBA" id="ARBA00022827"/>
    </source>
</evidence>
<dbReference type="SUPFAM" id="SSF51905">
    <property type="entry name" value="FAD/NAD(P)-binding domain"/>
    <property type="match status" value="1"/>
</dbReference>